<dbReference type="Pfam" id="PF00128">
    <property type="entry name" value="Alpha-amylase"/>
    <property type="match status" value="1"/>
</dbReference>
<dbReference type="AlphaFoldDB" id="A0A564ZFP4"/>
<proteinExistence type="inferred from homology"/>
<dbReference type="Gene3D" id="1.10.10.760">
    <property type="entry name" value="E-set domains of sugar-utilizing enzymes"/>
    <property type="match status" value="1"/>
</dbReference>
<dbReference type="CDD" id="cd02853">
    <property type="entry name" value="E_set_MTHase_like_N"/>
    <property type="match status" value="1"/>
</dbReference>
<comment type="catalytic activity">
    <reaction evidence="12 14">
        <text>hydrolysis of (1-&gt;4)-alpha-D-glucosidic linkage in 4-alpha-D-[(1-&gt;4)-alpha-D-glucanosyl]n trehalose to yield trehalose and (1-&gt;4)-alpha-D-glucan.</text>
        <dbReference type="EC" id="3.2.1.141"/>
    </reaction>
</comment>
<evidence type="ECO:0000256" key="16">
    <source>
        <dbReference type="PIRSR" id="PIRSR006337-3"/>
    </source>
</evidence>
<evidence type="ECO:0000256" key="4">
    <source>
        <dbReference type="ARBA" id="ARBA00012268"/>
    </source>
</evidence>
<gene>
    <name evidence="18" type="ORF">MELA_00050</name>
</gene>
<evidence type="ECO:0000259" key="17">
    <source>
        <dbReference type="SMART" id="SM00642"/>
    </source>
</evidence>
<comment type="pathway">
    <text evidence="2 14">Glycan biosynthesis; trehalose biosynthesis.</text>
</comment>
<dbReference type="InterPro" id="IPR004193">
    <property type="entry name" value="Glyco_hydro_13_N"/>
</dbReference>
<keyword evidence="18" id="KW-0328">Glycosyltransferase</keyword>
<comment type="subcellular location">
    <subcellularLocation>
        <location evidence="1 15">Cytoplasm</location>
    </subcellularLocation>
</comment>
<dbReference type="InterPro" id="IPR014756">
    <property type="entry name" value="Ig_E-set"/>
</dbReference>
<evidence type="ECO:0000313" key="18">
    <source>
        <dbReference type="EMBL" id="VUZ83697.1"/>
    </source>
</evidence>
<dbReference type="CDD" id="cd11325">
    <property type="entry name" value="AmyAc_GTHase"/>
    <property type="match status" value="1"/>
</dbReference>
<dbReference type="InterPro" id="IPR044901">
    <property type="entry name" value="Trehalose_TreZ_E-set_sf"/>
</dbReference>
<dbReference type="InterPro" id="IPR017853">
    <property type="entry name" value="GH"/>
</dbReference>
<keyword evidence="7 14" id="KW-0378">Hydrolase</keyword>
<keyword evidence="9 14" id="KW-0326">Glycosidase</keyword>
<evidence type="ECO:0000256" key="10">
    <source>
        <dbReference type="ARBA" id="ARBA00032057"/>
    </source>
</evidence>
<keyword evidence="6" id="KW-0963">Cytoplasm</keyword>
<keyword evidence="18" id="KW-0808">Transferase</keyword>
<dbReference type="GO" id="GO:0005737">
    <property type="term" value="C:cytoplasm"/>
    <property type="evidence" value="ECO:0007669"/>
    <property type="project" value="UniProtKB-SubCell"/>
</dbReference>
<dbReference type="InterPro" id="IPR013783">
    <property type="entry name" value="Ig-like_fold"/>
</dbReference>
<evidence type="ECO:0000256" key="1">
    <source>
        <dbReference type="ARBA" id="ARBA00004496"/>
    </source>
</evidence>
<feature type="site" description="Transition state stabilizer" evidence="16">
    <location>
        <position position="391"/>
    </location>
</feature>
<dbReference type="Gene3D" id="3.20.20.80">
    <property type="entry name" value="Glycosidases"/>
    <property type="match status" value="1"/>
</dbReference>
<dbReference type="GO" id="GO:0016757">
    <property type="term" value="F:glycosyltransferase activity"/>
    <property type="evidence" value="ECO:0007669"/>
    <property type="project" value="UniProtKB-KW"/>
</dbReference>
<dbReference type="PIRSF" id="PIRSF006337">
    <property type="entry name" value="Trehalose_TreZ"/>
    <property type="match status" value="1"/>
</dbReference>
<evidence type="ECO:0000256" key="14">
    <source>
        <dbReference type="PIRNR" id="PIRNR006337"/>
    </source>
</evidence>
<evidence type="ECO:0000256" key="11">
    <source>
        <dbReference type="ARBA" id="ARBA00033284"/>
    </source>
</evidence>
<dbReference type="Proteomes" id="UP000334340">
    <property type="component" value="Unassembled WGS sequence"/>
</dbReference>
<dbReference type="Pfam" id="PF02922">
    <property type="entry name" value="CBM_48"/>
    <property type="match status" value="1"/>
</dbReference>
<organism evidence="18 19">
    <name type="scientific">Candidatus Methylomirabilis lanthanidiphila</name>
    <dbReference type="NCBI Taxonomy" id="2211376"/>
    <lineage>
        <taxon>Bacteria</taxon>
        <taxon>Candidatus Methylomirabilota</taxon>
        <taxon>Candidatus Methylomirabilia</taxon>
        <taxon>Candidatus Methylomirabilales</taxon>
        <taxon>Candidatus Methylomirabilaceae</taxon>
        <taxon>Candidatus Methylomirabilis</taxon>
    </lineage>
</organism>
<evidence type="ECO:0000256" key="7">
    <source>
        <dbReference type="ARBA" id="ARBA00022801"/>
    </source>
</evidence>
<dbReference type="InterPro" id="IPR006047">
    <property type="entry name" value="GH13_cat_dom"/>
</dbReference>
<evidence type="ECO:0000256" key="13">
    <source>
        <dbReference type="NCBIfam" id="TIGR02402"/>
    </source>
</evidence>
<dbReference type="SUPFAM" id="SSF51445">
    <property type="entry name" value="(Trans)glycosidases"/>
    <property type="match status" value="1"/>
</dbReference>
<feature type="active site" description="Proton donor" evidence="15">
    <location>
        <position position="297"/>
    </location>
</feature>
<evidence type="ECO:0000256" key="15">
    <source>
        <dbReference type="PIRSR" id="PIRSR006337-1"/>
    </source>
</evidence>
<accession>A0A564ZFP4</accession>
<evidence type="ECO:0000256" key="5">
    <source>
        <dbReference type="ARBA" id="ARBA00015938"/>
    </source>
</evidence>
<dbReference type="InterPro" id="IPR012768">
    <property type="entry name" value="Trehalose_TreZ"/>
</dbReference>
<comment type="similarity">
    <text evidence="3 14">Belongs to the glycosyl hydrolase 13 family.</text>
</comment>
<evidence type="ECO:0000256" key="6">
    <source>
        <dbReference type="ARBA" id="ARBA00022490"/>
    </source>
</evidence>
<keyword evidence="8" id="KW-0119">Carbohydrate metabolism</keyword>
<feature type="active site" description="Nucleophile" evidence="15">
    <location>
        <position position="260"/>
    </location>
</feature>
<dbReference type="GO" id="GO:0005992">
    <property type="term" value="P:trehalose biosynthetic process"/>
    <property type="evidence" value="ECO:0007669"/>
    <property type="project" value="UniProtKB-UniRule"/>
</dbReference>
<name>A0A564ZFP4_9BACT</name>
<evidence type="ECO:0000256" key="2">
    <source>
        <dbReference type="ARBA" id="ARBA00005199"/>
    </source>
</evidence>
<evidence type="ECO:0000256" key="9">
    <source>
        <dbReference type="ARBA" id="ARBA00023295"/>
    </source>
</evidence>
<evidence type="ECO:0000256" key="3">
    <source>
        <dbReference type="ARBA" id="ARBA00008061"/>
    </source>
</evidence>
<dbReference type="EMBL" id="CABIKM010000001">
    <property type="protein sequence ID" value="VUZ83697.1"/>
    <property type="molecule type" value="Genomic_DNA"/>
</dbReference>
<evidence type="ECO:0000256" key="12">
    <source>
        <dbReference type="ARBA" id="ARBA00034013"/>
    </source>
</evidence>
<dbReference type="SUPFAM" id="SSF81296">
    <property type="entry name" value="E set domains"/>
    <property type="match status" value="1"/>
</dbReference>
<keyword evidence="19" id="KW-1185">Reference proteome</keyword>
<dbReference type="PANTHER" id="PTHR43651:SF11">
    <property type="entry name" value="MALTO-OLIGOSYLTREHALOSE TREHALOHYDROLASE"/>
    <property type="match status" value="1"/>
</dbReference>
<dbReference type="EC" id="3.2.1.141" evidence="4 13"/>
<dbReference type="GO" id="GO:0033942">
    <property type="term" value="F:4-alpha-D-(1-&gt;4)-alpha-D-glucanotrehalose trehalohydrolase activity"/>
    <property type="evidence" value="ECO:0007669"/>
    <property type="project" value="UniProtKB-EC"/>
</dbReference>
<evidence type="ECO:0000313" key="19">
    <source>
        <dbReference type="Proteomes" id="UP000334340"/>
    </source>
</evidence>
<dbReference type="NCBIfam" id="TIGR02402">
    <property type="entry name" value="trehalose_TreZ"/>
    <property type="match status" value="1"/>
</dbReference>
<dbReference type="Gene3D" id="2.60.40.10">
    <property type="entry name" value="Immunoglobulins"/>
    <property type="match status" value="1"/>
</dbReference>
<dbReference type="UniPathway" id="UPA00299"/>
<feature type="domain" description="Glycosyl hydrolase family 13 catalytic" evidence="17">
    <location>
        <begin position="113"/>
        <end position="458"/>
    </location>
</feature>
<dbReference type="SMART" id="SM00642">
    <property type="entry name" value="Aamy"/>
    <property type="match status" value="1"/>
</dbReference>
<reference evidence="18 19" key="1">
    <citation type="submission" date="2019-07" db="EMBL/GenBank/DDBJ databases">
        <authorList>
            <person name="Cremers G."/>
        </authorList>
    </citation>
    <scope>NUCLEOTIDE SEQUENCE [LARGE SCALE GENOMIC DNA]</scope>
</reference>
<evidence type="ECO:0000256" key="8">
    <source>
        <dbReference type="ARBA" id="ARBA00023277"/>
    </source>
</evidence>
<sequence>MGATPLEAGSRVSFKVWAPHCTRMSLIIEPFANPRRVEMNCDDDMIFTTILEGVPLGCRYMYLIKGIHRRPDPVSRWQPDGVHGPSAIVDPSAYMWGDAGWYGLTMKELIIYELHVGTFTQEGTFMAVIPLLSYLHEELGVTAIELMPVAEFPGRRGWGYDGVSLYAPHSGYGGPNGLKALVDACHRNGMAVVLDVVYNHLGPEGNYLRDFGPYFTDRYKTPWGEAINYDGQGSIGVRRYIIDNALYWITEYHIDAFRLDAIHGIFDESPVHILQELNNAVQAQAKRLGRTVLIIAESDLNDARAATAVGEGGYGLAGQWNEDFHHAVHARLTGERNGYYMDFGALDDVAHALSHGFVYEGQYSMFRGRPHGASARHIPGESFVVFAQNHDQVGNRPKGERLVTLIPFEAVKLAAALVLWSPYVPLLFMGEEYGEPAPFQYFTSFFDKTLAEAVRQGRMEGFARVAWTGEVPDPQDPATFERSRLNLELRTEPVHRQLLDFYRELIRLRKIHTCLGIVERKRQIVSTLAGNGTLCLHRTLPQREESFVVFHFGGESRKTIIPIPWGPWITVLDSAAKEWGGPGGYMSSGEALESSGMLELAASPYQVLGLLRDPAVSAEQPDKSAERIA</sequence>
<dbReference type="PANTHER" id="PTHR43651">
    <property type="entry name" value="1,4-ALPHA-GLUCAN-BRANCHING ENZYME"/>
    <property type="match status" value="1"/>
</dbReference>
<protein>
    <recommendedName>
        <fullName evidence="5 13">Malto-oligosyltrehalose trehalohydrolase</fullName>
        <shortName evidence="14">MTHase</shortName>
        <ecNumber evidence="4 13">3.2.1.141</ecNumber>
    </recommendedName>
    <alternativeName>
        <fullName evidence="11 14">4-alpha-D-((1-&gt;4)-alpha-D-glucano)trehalose trehalohydrolase</fullName>
    </alternativeName>
    <alternativeName>
        <fullName evidence="10 14">Maltooligosyl trehalose trehalohydrolase</fullName>
    </alternativeName>
</protein>